<dbReference type="InterPro" id="IPR036162">
    <property type="entry name" value="Resolvase-like_N_sf"/>
</dbReference>
<dbReference type="PROSITE" id="PS51736">
    <property type="entry name" value="RECOMBINASES_3"/>
    <property type="match status" value="1"/>
</dbReference>
<dbReference type="SUPFAM" id="SSF53041">
    <property type="entry name" value="Resolvase-like"/>
    <property type="match status" value="1"/>
</dbReference>
<dbReference type="Pfam" id="PF00239">
    <property type="entry name" value="Resolvase"/>
    <property type="match status" value="1"/>
</dbReference>
<comment type="caution">
    <text evidence="3">The sequence shown here is derived from an EMBL/GenBank/DDBJ whole genome shotgun (WGS) entry which is preliminary data.</text>
</comment>
<feature type="domain" description="Recombinase" evidence="2">
    <location>
        <begin position="161"/>
        <end position="287"/>
    </location>
</feature>
<evidence type="ECO:0000259" key="2">
    <source>
        <dbReference type="PROSITE" id="PS51737"/>
    </source>
</evidence>
<dbReference type="AlphaFoldDB" id="A0A132PTJ9"/>
<dbReference type="PATRIC" id="fig|59750.3.peg.2937"/>
<dbReference type="InterPro" id="IPR038109">
    <property type="entry name" value="DNA_bind_recomb_sf"/>
</dbReference>
<dbReference type="GO" id="GO:0003677">
    <property type="term" value="F:DNA binding"/>
    <property type="evidence" value="ECO:0007669"/>
    <property type="project" value="InterPro"/>
</dbReference>
<name>A0A132PTJ9_9MYCO</name>
<dbReference type="Gene3D" id="3.40.50.1390">
    <property type="entry name" value="Resolvase, N-terminal catalytic domain"/>
    <property type="match status" value="1"/>
</dbReference>
<evidence type="ECO:0000313" key="4">
    <source>
        <dbReference type="Proteomes" id="UP000070612"/>
    </source>
</evidence>
<dbReference type="RefSeq" id="WP_067844791.1">
    <property type="nucleotide sequence ID" value="NZ_LGTW01000002.1"/>
</dbReference>
<dbReference type="GO" id="GO:0000150">
    <property type="term" value="F:DNA strand exchange activity"/>
    <property type="evidence" value="ECO:0007669"/>
    <property type="project" value="InterPro"/>
</dbReference>
<dbReference type="CDD" id="cd00338">
    <property type="entry name" value="Ser_Recombinase"/>
    <property type="match status" value="1"/>
</dbReference>
<keyword evidence="4" id="KW-1185">Reference proteome</keyword>
<proteinExistence type="predicted"/>
<dbReference type="Proteomes" id="UP000070612">
    <property type="component" value="Unassembled WGS sequence"/>
</dbReference>
<dbReference type="PANTHER" id="PTHR30461">
    <property type="entry name" value="DNA-INVERTASE FROM LAMBDOID PROPHAGE"/>
    <property type="match status" value="1"/>
</dbReference>
<dbReference type="SMART" id="SM00857">
    <property type="entry name" value="Resolvase"/>
    <property type="match status" value="1"/>
</dbReference>
<dbReference type="Gene3D" id="3.90.1750.20">
    <property type="entry name" value="Putative Large Serine Recombinase, Chain B, Domain 2"/>
    <property type="match status" value="1"/>
</dbReference>
<reference evidence="3 4" key="1">
    <citation type="submission" date="2015-07" db="EMBL/GenBank/DDBJ databases">
        <title>A draft genome sequence of Mycobacterium wolinskyi.</title>
        <authorList>
            <person name="de Man T.J."/>
            <person name="Perry K.A."/>
            <person name="Coulliette A.D."/>
            <person name="Jensen B."/>
            <person name="Toney N.C."/>
            <person name="Limbago B.M."/>
            <person name="Noble-Wang J."/>
        </authorList>
    </citation>
    <scope>NUCLEOTIDE SEQUENCE [LARGE SCALE GENOMIC DNA]</scope>
    <source>
        <strain evidence="3 4">CDC_01</strain>
    </source>
</reference>
<gene>
    <name evidence="3" type="ORF">AFM11_05260</name>
</gene>
<dbReference type="PROSITE" id="PS51737">
    <property type="entry name" value="RECOMBINASE_DNA_BIND"/>
    <property type="match status" value="1"/>
</dbReference>
<organism evidence="3 4">
    <name type="scientific">Mycolicibacterium wolinskyi</name>
    <dbReference type="NCBI Taxonomy" id="59750"/>
    <lineage>
        <taxon>Bacteria</taxon>
        <taxon>Bacillati</taxon>
        <taxon>Actinomycetota</taxon>
        <taxon>Actinomycetes</taxon>
        <taxon>Mycobacteriales</taxon>
        <taxon>Mycobacteriaceae</taxon>
        <taxon>Mycolicibacterium</taxon>
    </lineage>
</organism>
<sequence>MTSTAAAQRRAVFYLRISLDQTGEGLAVDRQRKECQRIARQRGWRVVGEFVDNSISASDARKNRPGYDALVKAYEAGEFDALVCYDMDRLTRQPRQMEDWLDAAEQRGLDLVTANGEADLTTDAGRTFVRVRMAFARGEVERKSARQKVAAAQRAKLGRPPLGVRLTGYTAKGETVPDEAELVRRIFKMFHSGESLRGIAAVLTAEGLAARNGRPWNPSSIRETLTNPRYAGRSIYNRLASEAAARKARTAGKAAEPLTVARGTWESLVSDDVFDAVQSRLTDPRRRTQQGTDRKHLGSGMFLCDSCGQPVVSFSGGRYRCKAACVNRAHGPVDHVRVRRIIAADDDRDAPLARGVDEFVTALVTERLSRPDAAKLLAAPTVDTAPLRAEQDRLRARLDTIDAEYDDGIIDGLRWRTAKEKVNAQLSEVDRKIRASTPGGGALGDMLAAPDPAEAFLAGSLMARRSVIDALCEVRLRRGTRGSKTFDPNTVRVEWRR</sequence>
<dbReference type="Pfam" id="PF07508">
    <property type="entry name" value="Recombinase"/>
    <property type="match status" value="1"/>
</dbReference>
<dbReference type="InterPro" id="IPR006119">
    <property type="entry name" value="Resolv_N"/>
</dbReference>
<dbReference type="PANTHER" id="PTHR30461:SF23">
    <property type="entry name" value="DNA RECOMBINASE-RELATED"/>
    <property type="match status" value="1"/>
</dbReference>
<dbReference type="InterPro" id="IPR011109">
    <property type="entry name" value="DNA_bind_recombinase_dom"/>
</dbReference>
<evidence type="ECO:0000259" key="1">
    <source>
        <dbReference type="PROSITE" id="PS51736"/>
    </source>
</evidence>
<protein>
    <submittedName>
        <fullName evidence="3">Recombinase</fullName>
    </submittedName>
</protein>
<dbReference type="EMBL" id="LGTW01000002">
    <property type="protein sequence ID" value="KWX25635.1"/>
    <property type="molecule type" value="Genomic_DNA"/>
</dbReference>
<accession>A0A132PTJ9</accession>
<evidence type="ECO:0000313" key="3">
    <source>
        <dbReference type="EMBL" id="KWX25635.1"/>
    </source>
</evidence>
<dbReference type="InterPro" id="IPR050639">
    <property type="entry name" value="SSR_resolvase"/>
</dbReference>
<feature type="domain" description="Resolvase/invertase-type recombinase catalytic" evidence="1">
    <location>
        <begin position="10"/>
        <end position="158"/>
    </location>
</feature>